<feature type="transmembrane region" description="Helical" evidence="1">
    <location>
        <begin position="6"/>
        <end position="23"/>
    </location>
</feature>
<feature type="transmembrane region" description="Helical" evidence="1">
    <location>
        <begin position="131"/>
        <end position="154"/>
    </location>
</feature>
<dbReference type="OrthoDB" id="5741496at2"/>
<name>A0A3L7E0I3_9GAMM</name>
<keyword evidence="1" id="KW-0812">Transmembrane</keyword>
<feature type="transmembrane region" description="Helical" evidence="1">
    <location>
        <begin position="35"/>
        <end position="54"/>
    </location>
</feature>
<evidence type="ECO:0000256" key="1">
    <source>
        <dbReference type="SAM" id="Phobius"/>
    </source>
</evidence>
<sequence length="178" mass="18632">MTTAAIGGLLLCCAGVTTLRAAWRRPQIRWRWAAGAGWLLLALSLYSGALAWGWEFGSSYLLAAISLVAVVVLLANSERRPPGVERTAGGMEGSSSALHKWSLFLVAGPLAGIASCQLTLLLVLLLPGGEIGSMAAAAVLFPVAWALLAFYTCYLDKPARLGTGLLLAALMSSLALYL</sequence>
<keyword evidence="1" id="KW-1133">Transmembrane helix</keyword>
<protein>
    <submittedName>
        <fullName evidence="2">Uncharacterized protein</fullName>
    </submittedName>
</protein>
<dbReference type="EMBL" id="QRAN01000002">
    <property type="protein sequence ID" value="RLQ23357.1"/>
    <property type="molecule type" value="Genomic_DNA"/>
</dbReference>
<proteinExistence type="predicted"/>
<feature type="transmembrane region" description="Helical" evidence="1">
    <location>
        <begin position="101"/>
        <end position="125"/>
    </location>
</feature>
<organism evidence="2 3">
    <name type="scientific">Seongchinamella sediminis</name>
    <dbReference type="NCBI Taxonomy" id="2283635"/>
    <lineage>
        <taxon>Bacteria</taxon>
        <taxon>Pseudomonadati</taxon>
        <taxon>Pseudomonadota</taxon>
        <taxon>Gammaproteobacteria</taxon>
        <taxon>Cellvibrionales</taxon>
        <taxon>Halieaceae</taxon>
        <taxon>Seongchinamella</taxon>
    </lineage>
</organism>
<evidence type="ECO:0000313" key="3">
    <source>
        <dbReference type="Proteomes" id="UP000265509"/>
    </source>
</evidence>
<keyword evidence="3" id="KW-1185">Reference proteome</keyword>
<reference evidence="2 3" key="1">
    <citation type="submission" date="2018-07" db="EMBL/GenBank/DDBJ databases">
        <title>Halioglobus sp. genome submission.</title>
        <authorList>
            <person name="Ye M.-Q."/>
            <person name="Du Z.-J."/>
        </authorList>
    </citation>
    <scope>NUCLEOTIDE SEQUENCE [LARGE SCALE GENOMIC DNA]</scope>
    <source>
        <strain evidence="2 3">U0301</strain>
    </source>
</reference>
<keyword evidence="1" id="KW-0472">Membrane</keyword>
<gene>
    <name evidence="2" type="ORF">DWB85_02045</name>
</gene>
<dbReference type="RefSeq" id="WP_117952535.1">
    <property type="nucleotide sequence ID" value="NZ_QRAN01000002.1"/>
</dbReference>
<evidence type="ECO:0000313" key="2">
    <source>
        <dbReference type="EMBL" id="RLQ23357.1"/>
    </source>
</evidence>
<dbReference type="AlphaFoldDB" id="A0A3L7E0I3"/>
<accession>A0A3L7E0I3</accession>
<comment type="caution">
    <text evidence="2">The sequence shown here is derived from an EMBL/GenBank/DDBJ whole genome shotgun (WGS) entry which is preliminary data.</text>
</comment>
<feature type="transmembrane region" description="Helical" evidence="1">
    <location>
        <begin position="60"/>
        <end position="76"/>
    </location>
</feature>
<dbReference type="Proteomes" id="UP000265509">
    <property type="component" value="Unassembled WGS sequence"/>
</dbReference>